<proteinExistence type="predicted"/>
<feature type="signal peptide" evidence="1">
    <location>
        <begin position="1"/>
        <end position="26"/>
    </location>
</feature>
<dbReference type="Proteomes" id="UP000631670">
    <property type="component" value="Unassembled WGS sequence"/>
</dbReference>
<name>A0ABR9I4S5_9PSEU</name>
<keyword evidence="1" id="KW-0732">Signal</keyword>
<evidence type="ECO:0000313" key="3">
    <source>
        <dbReference type="Proteomes" id="UP000631670"/>
    </source>
</evidence>
<protein>
    <submittedName>
        <fullName evidence="2">Uncharacterized protein</fullName>
    </submittedName>
</protein>
<dbReference type="EMBL" id="JADBEG010000001">
    <property type="protein sequence ID" value="MBE1498223.1"/>
    <property type="molecule type" value="Genomic_DNA"/>
</dbReference>
<reference evidence="2 3" key="1">
    <citation type="submission" date="2020-10" db="EMBL/GenBank/DDBJ databases">
        <title>Sequencing the genomes of 1000 actinobacteria strains.</title>
        <authorList>
            <person name="Klenk H.-P."/>
        </authorList>
    </citation>
    <scope>NUCLEOTIDE SEQUENCE [LARGE SCALE GENOMIC DNA]</scope>
    <source>
        <strain evidence="2 3">DSM 44653</strain>
    </source>
</reference>
<accession>A0ABR9I4S5</accession>
<dbReference type="RefSeq" id="WP_086855773.1">
    <property type="nucleotide sequence ID" value="NZ_JADBEG010000001.1"/>
</dbReference>
<gene>
    <name evidence="2" type="ORF">H4696_005323</name>
</gene>
<organism evidence="2 3">
    <name type="scientific">Amycolatopsis lexingtonensis</name>
    <dbReference type="NCBI Taxonomy" id="218822"/>
    <lineage>
        <taxon>Bacteria</taxon>
        <taxon>Bacillati</taxon>
        <taxon>Actinomycetota</taxon>
        <taxon>Actinomycetes</taxon>
        <taxon>Pseudonocardiales</taxon>
        <taxon>Pseudonocardiaceae</taxon>
        <taxon>Amycolatopsis</taxon>
    </lineage>
</organism>
<keyword evidence="3" id="KW-1185">Reference proteome</keyword>
<evidence type="ECO:0000256" key="1">
    <source>
        <dbReference type="SAM" id="SignalP"/>
    </source>
</evidence>
<sequence>MKRIAATAVLGLAVAALPFATGTASASESVTCGNYATQGASGPNARDYYWGNCGSAATKINVYALTYGGAFKTFYGEKCVAAGTAALLGRTTQYLVSSYTGEDTGTAC</sequence>
<feature type="chain" id="PRO_5045282722" evidence="1">
    <location>
        <begin position="27"/>
        <end position="108"/>
    </location>
</feature>
<comment type="caution">
    <text evidence="2">The sequence shown here is derived from an EMBL/GenBank/DDBJ whole genome shotgun (WGS) entry which is preliminary data.</text>
</comment>
<evidence type="ECO:0000313" key="2">
    <source>
        <dbReference type="EMBL" id="MBE1498223.1"/>
    </source>
</evidence>